<sequence>MEDPPHPPLCPTPALPPLPHLTGHALLTIPRITKFLEPFEVQFARPSSNFCSSQEYIHCREGQRPSKLNCR</sequence>
<protein>
    <submittedName>
        <fullName evidence="1">Uncharacterized protein</fullName>
    </submittedName>
</protein>
<evidence type="ECO:0000313" key="2">
    <source>
        <dbReference type="Proteomes" id="UP000324222"/>
    </source>
</evidence>
<dbReference type="Proteomes" id="UP000324222">
    <property type="component" value="Unassembled WGS sequence"/>
</dbReference>
<dbReference type="AlphaFoldDB" id="A0A5B7KG44"/>
<dbReference type="EMBL" id="VSRR010149737">
    <property type="protein sequence ID" value="MPD06160.1"/>
    <property type="molecule type" value="Genomic_DNA"/>
</dbReference>
<evidence type="ECO:0000313" key="1">
    <source>
        <dbReference type="EMBL" id="MPD06160.1"/>
    </source>
</evidence>
<accession>A0A5B7KG44</accession>
<gene>
    <name evidence="1" type="ORF">E2C01_101952</name>
</gene>
<reference evidence="1 2" key="1">
    <citation type="submission" date="2019-05" db="EMBL/GenBank/DDBJ databases">
        <title>Another draft genome of Portunus trituberculatus and its Hox gene families provides insights of decapod evolution.</title>
        <authorList>
            <person name="Jeong J.-H."/>
            <person name="Song I."/>
            <person name="Kim S."/>
            <person name="Choi T."/>
            <person name="Kim D."/>
            <person name="Ryu S."/>
            <person name="Kim W."/>
        </authorList>
    </citation>
    <scope>NUCLEOTIDE SEQUENCE [LARGE SCALE GENOMIC DNA]</scope>
    <source>
        <tissue evidence="1">Muscle</tissue>
    </source>
</reference>
<comment type="caution">
    <text evidence="1">The sequence shown here is derived from an EMBL/GenBank/DDBJ whole genome shotgun (WGS) entry which is preliminary data.</text>
</comment>
<proteinExistence type="predicted"/>
<keyword evidence="2" id="KW-1185">Reference proteome</keyword>
<organism evidence="1 2">
    <name type="scientific">Portunus trituberculatus</name>
    <name type="common">Swimming crab</name>
    <name type="synonym">Neptunus trituberculatus</name>
    <dbReference type="NCBI Taxonomy" id="210409"/>
    <lineage>
        <taxon>Eukaryota</taxon>
        <taxon>Metazoa</taxon>
        <taxon>Ecdysozoa</taxon>
        <taxon>Arthropoda</taxon>
        <taxon>Crustacea</taxon>
        <taxon>Multicrustacea</taxon>
        <taxon>Malacostraca</taxon>
        <taxon>Eumalacostraca</taxon>
        <taxon>Eucarida</taxon>
        <taxon>Decapoda</taxon>
        <taxon>Pleocyemata</taxon>
        <taxon>Brachyura</taxon>
        <taxon>Eubrachyura</taxon>
        <taxon>Portunoidea</taxon>
        <taxon>Portunidae</taxon>
        <taxon>Portuninae</taxon>
        <taxon>Portunus</taxon>
    </lineage>
</organism>
<name>A0A5B7KG44_PORTR</name>